<comment type="caution">
    <text evidence="4">The sequence shown here is derived from an EMBL/GenBank/DDBJ whole genome shotgun (WGS) entry which is preliminary data.</text>
</comment>
<dbReference type="PANTHER" id="PTHR38037">
    <property type="entry name" value="ZN_PROTEASE DOMAIN-CONTAINING PROTEIN"/>
    <property type="match status" value="1"/>
</dbReference>
<dbReference type="Gene3D" id="2.40.70.10">
    <property type="entry name" value="Acid Proteases"/>
    <property type="match status" value="1"/>
</dbReference>
<evidence type="ECO:0000313" key="4">
    <source>
        <dbReference type="EMBL" id="GGC96651.1"/>
    </source>
</evidence>
<protein>
    <recommendedName>
        <fullName evidence="3">Retropepsin-like aspartic endopeptidase domain-containing protein</fullName>
    </recommendedName>
</protein>
<dbReference type="PANTHER" id="PTHR38037:SF2">
    <property type="entry name" value="ATP-DEPENDENT ZINC PROTEASE DOMAIN-CONTAINING PROTEIN-RELATED"/>
    <property type="match status" value="1"/>
</dbReference>
<dbReference type="InterPro" id="IPR008503">
    <property type="entry name" value="Asp_endopeptidase"/>
</dbReference>
<dbReference type="EMBL" id="BMFF01000003">
    <property type="protein sequence ID" value="GGC96651.1"/>
    <property type="molecule type" value="Genomic_DNA"/>
</dbReference>
<feature type="chain" id="PRO_5046967085" description="Retropepsin-like aspartic endopeptidase domain-containing protein" evidence="2">
    <location>
        <begin position="27"/>
        <end position="223"/>
    </location>
</feature>
<proteinExistence type="predicted"/>
<sequence length="223" mass="25345">MLSVFKHTCLAALLVACVPFSGQVLAGGLSDDEKQPRITKVNSKVVVGWIEKGLILPEQTTVKIKVDSGALTSSMHAVNIDFFEHKGKSWVRYDVPVKDADTGKRVTMKFERPVYRRILVRGAGGEDRRPVVKMSMCIGDQIYEEQFSLRDRGDMTYPVLIGRRTIEHIGLIDVSRTFMVKLDCPLTAEDDERVKQKRMRDDETMVDDSEMDNPEQVEEEHEE</sequence>
<feature type="compositionally biased region" description="Acidic residues" evidence="1">
    <location>
        <begin position="204"/>
        <end position="223"/>
    </location>
</feature>
<dbReference type="SUPFAM" id="SSF50630">
    <property type="entry name" value="Acid proteases"/>
    <property type="match status" value="1"/>
</dbReference>
<evidence type="ECO:0000256" key="1">
    <source>
        <dbReference type="SAM" id="MobiDB-lite"/>
    </source>
</evidence>
<feature type="signal peptide" evidence="2">
    <location>
        <begin position="1"/>
        <end position="26"/>
    </location>
</feature>
<accession>A0ABQ1PGD8</accession>
<dbReference type="InterPro" id="IPR021109">
    <property type="entry name" value="Peptidase_aspartic_dom_sf"/>
</dbReference>
<evidence type="ECO:0000256" key="2">
    <source>
        <dbReference type="SAM" id="SignalP"/>
    </source>
</evidence>
<evidence type="ECO:0000259" key="3">
    <source>
        <dbReference type="Pfam" id="PF05618"/>
    </source>
</evidence>
<dbReference type="Proteomes" id="UP000638188">
    <property type="component" value="Unassembled WGS sequence"/>
</dbReference>
<feature type="region of interest" description="Disordered" evidence="1">
    <location>
        <begin position="190"/>
        <end position="223"/>
    </location>
</feature>
<evidence type="ECO:0000313" key="5">
    <source>
        <dbReference type="Proteomes" id="UP000638188"/>
    </source>
</evidence>
<feature type="domain" description="Retropepsin-like aspartic endopeptidase" evidence="3">
    <location>
        <begin position="46"/>
        <end position="179"/>
    </location>
</feature>
<dbReference type="RefSeq" id="WP_150279403.1">
    <property type="nucleotide sequence ID" value="NZ_BMFF01000003.1"/>
</dbReference>
<gene>
    <name evidence="4" type="ORF">GCM10007418_15120</name>
</gene>
<keyword evidence="5" id="KW-1185">Reference proteome</keyword>
<keyword evidence="2" id="KW-0732">Signal</keyword>
<reference evidence="5" key="1">
    <citation type="journal article" date="2019" name="Int. J. Syst. Evol. Microbiol.">
        <title>The Global Catalogue of Microorganisms (GCM) 10K type strain sequencing project: providing services to taxonomists for standard genome sequencing and annotation.</title>
        <authorList>
            <consortium name="The Broad Institute Genomics Platform"/>
            <consortium name="The Broad Institute Genome Sequencing Center for Infectious Disease"/>
            <person name="Wu L."/>
            <person name="Ma J."/>
        </authorList>
    </citation>
    <scope>NUCLEOTIDE SEQUENCE [LARGE SCALE GENOMIC DNA]</scope>
    <source>
        <strain evidence="5">CGMCC 1.12482</strain>
    </source>
</reference>
<dbReference type="Pfam" id="PF05618">
    <property type="entry name" value="Zn_protease"/>
    <property type="match status" value="1"/>
</dbReference>
<dbReference type="PROSITE" id="PS51257">
    <property type="entry name" value="PROKAR_LIPOPROTEIN"/>
    <property type="match status" value="1"/>
</dbReference>
<organism evidence="4 5">
    <name type="scientific">Halopseudomonas salina</name>
    <dbReference type="NCBI Taxonomy" id="1323744"/>
    <lineage>
        <taxon>Bacteria</taxon>
        <taxon>Pseudomonadati</taxon>
        <taxon>Pseudomonadota</taxon>
        <taxon>Gammaproteobacteria</taxon>
        <taxon>Pseudomonadales</taxon>
        <taxon>Pseudomonadaceae</taxon>
        <taxon>Halopseudomonas</taxon>
    </lineage>
</organism>
<name>A0ABQ1PGD8_9GAMM</name>